<proteinExistence type="predicted"/>
<dbReference type="Proteomes" id="UP000078454">
    <property type="component" value="Unassembled WGS sequence"/>
</dbReference>
<dbReference type="EMBL" id="LYPB01000070">
    <property type="protein sequence ID" value="OAS17718.1"/>
    <property type="molecule type" value="Genomic_DNA"/>
</dbReference>
<evidence type="ECO:0000313" key="4">
    <source>
        <dbReference type="Proteomes" id="UP000078454"/>
    </source>
</evidence>
<dbReference type="PANTHER" id="PTHR43708:SF4">
    <property type="entry name" value="OXIDOREDUCTASE YCEM-RELATED"/>
    <property type="match status" value="1"/>
</dbReference>
<sequence length="342" mass="37809">MIDTIKLGIVGFGRIVELIHLPLLKQLPEIEVSGIFDVTSPRLALAAKRGFATFSNLEALFASQIDAVLIATPPSSHYQIATQALRKGKHVIIEKPVTLDANEAIQLKVIADQEGKSVSVFHNRRFDSDFLLAKQMVAEDFLGDILFVERRYHTFGSGASFGVKSFHQAWRNEKAYGGGALLDWGVHLIDQLLNLGLGSCVEIHASMKNLRWQQGEVDDFVHATMSTEQQVIMSMDINFASNVPSPLWIIGGEKATLQIMSDREAYLYEKGKPVRELKMEEYGKSGVLSIYSSFANCILNGGELAVTLEEAIETMKVLDKIRVCAQQNKELAHGNFVLGSTV</sequence>
<dbReference type="AlphaFoldDB" id="A0A198A9T7"/>
<dbReference type="InterPro" id="IPR051317">
    <property type="entry name" value="Gfo/Idh/MocA_oxidoreduct"/>
</dbReference>
<evidence type="ECO:0000259" key="1">
    <source>
        <dbReference type="Pfam" id="PF01408"/>
    </source>
</evidence>
<dbReference type="PANTHER" id="PTHR43708">
    <property type="entry name" value="CONSERVED EXPRESSED OXIDOREDUCTASE (EUROFUNG)"/>
    <property type="match status" value="1"/>
</dbReference>
<dbReference type="OrthoDB" id="9815825at2"/>
<feature type="domain" description="Gfo/Idh/MocA-like oxidoreductase N-terminal" evidence="1">
    <location>
        <begin position="5"/>
        <end position="122"/>
    </location>
</feature>
<reference evidence="3 4" key="1">
    <citation type="submission" date="2016-05" db="EMBL/GenBank/DDBJ databases">
        <title>Paenibacillus sp. 1ZS3-15 nov., isolated from the rhizosphere soil.</title>
        <authorList>
            <person name="Zhang X.X."/>
            <person name="Zhang J."/>
        </authorList>
    </citation>
    <scope>NUCLEOTIDE SEQUENCE [LARGE SCALE GENOMIC DNA]</scope>
    <source>
        <strain evidence="3 4">1ZS3-15</strain>
    </source>
</reference>
<evidence type="ECO:0008006" key="5">
    <source>
        <dbReference type="Google" id="ProtNLM"/>
    </source>
</evidence>
<dbReference type="STRING" id="1850517.A8708_14590"/>
<dbReference type="GO" id="GO:0000166">
    <property type="term" value="F:nucleotide binding"/>
    <property type="evidence" value="ECO:0007669"/>
    <property type="project" value="InterPro"/>
</dbReference>
<dbReference type="Pfam" id="PF01408">
    <property type="entry name" value="GFO_IDH_MocA"/>
    <property type="match status" value="1"/>
</dbReference>
<keyword evidence="4" id="KW-1185">Reference proteome</keyword>
<evidence type="ECO:0000259" key="2">
    <source>
        <dbReference type="Pfam" id="PF22725"/>
    </source>
</evidence>
<dbReference type="InterPro" id="IPR055170">
    <property type="entry name" value="GFO_IDH_MocA-like_dom"/>
</dbReference>
<dbReference type="RefSeq" id="WP_068665291.1">
    <property type="nucleotide sequence ID" value="NZ_LYPB01000070.1"/>
</dbReference>
<name>A0A198A9T7_9BACL</name>
<dbReference type="Gene3D" id="3.40.50.720">
    <property type="entry name" value="NAD(P)-binding Rossmann-like Domain"/>
    <property type="match status" value="1"/>
</dbReference>
<dbReference type="Pfam" id="PF22725">
    <property type="entry name" value="GFO_IDH_MocA_C3"/>
    <property type="match status" value="1"/>
</dbReference>
<feature type="domain" description="GFO/IDH/MocA-like oxidoreductase" evidence="2">
    <location>
        <begin position="130"/>
        <end position="257"/>
    </location>
</feature>
<evidence type="ECO:0000313" key="3">
    <source>
        <dbReference type="EMBL" id="OAS17718.1"/>
    </source>
</evidence>
<comment type="caution">
    <text evidence="3">The sequence shown here is derived from an EMBL/GenBank/DDBJ whole genome shotgun (WGS) entry which is preliminary data.</text>
</comment>
<dbReference type="Gene3D" id="3.30.360.10">
    <property type="entry name" value="Dihydrodipicolinate Reductase, domain 2"/>
    <property type="match status" value="1"/>
</dbReference>
<accession>A0A198A9T7</accession>
<dbReference type="SUPFAM" id="SSF55347">
    <property type="entry name" value="Glyceraldehyde-3-phosphate dehydrogenase-like, C-terminal domain"/>
    <property type="match status" value="1"/>
</dbReference>
<dbReference type="SUPFAM" id="SSF51735">
    <property type="entry name" value="NAD(P)-binding Rossmann-fold domains"/>
    <property type="match status" value="1"/>
</dbReference>
<dbReference type="InterPro" id="IPR000683">
    <property type="entry name" value="Gfo/Idh/MocA-like_OxRdtase_N"/>
</dbReference>
<protein>
    <recommendedName>
        <fullName evidence="5">Oxidoreductase</fullName>
    </recommendedName>
</protein>
<organism evidence="3 4">
    <name type="scientific">Paenibacillus oryzisoli</name>
    <dbReference type="NCBI Taxonomy" id="1850517"/>
    <lineage>
        <taxon>Bacteria</taxon>
        <taxon>Bacillati</taxon>
        <taxon>Bacillota</taxon>
        <taxon>Bacilli</taxon>
        <taxon>Bacillales</taxon>
        <taxon>Paenibacillaceae</taxon>
        <taxon>Paenibacillus</taxon>
    </lineage>
</organism>
<gene>
    <name evidence="3" type="ORF">A8708_14590</name>
</gene>
<dbReference type="InterPro" id="IPR036291">
    <property type="entry name" value="NAD(P)-bd_dom_sf"/>
</dbReference>